<dbReference type="Proteomes" id="UP001302126">
    <property type="component" value="Unassembled WGS sequence"/>
</dbReference>
<feature type="repeat" description="ANK" evidence="1">
    <location>
        <begin position="19"/>
        <end position="51"/>
    </location>
</feature>
<keyword evidence="3" id="KW-0472">Membrane</keyword>
<evidence type="ECO:0000313" key="4">
    <source>
        <dbReference type="EMBL" id="KAK4184556.1"/>
    </source>
</evidence>
<dbReference type="Pfam" id="PF13637">
    <property type="entry name" value="Ank_4"/>
    <property type="match status" value="1"/>
</dbReference>
<keyword evidence="5" id="KW-1185">Reference proteome</keyword>
<feature type="region of interest" description="Disordered" evidence="2">
    <location>
        <begin position="403"/>
        <end position="425"/>
    </location>
</feature>
<keyword evidence="1" id="KW-0040">ANK repeat</keyword>
<feature type="transmembrane region" description="Helical" evidence="3">
    <location>
        <begin position="715"/>
        <end position="739"/>
    </location>
</feature>
<reference evidence="4" key="1">
    <citation type="journal article" date="2023" name="Mol. Phylogenet. Evol.">
        <title>Genome-scale phylogeny and comparative genomics of the fungal order Sordariales.</title>
        <authorList>
            <person name="Hensen N."/>
            <person name="Bonometti L."/>
            <person name="Westerberg I."/>
            <person name="Brannstrom I.O."/>
            <person name="Guillou S."/>
            <person name="Cros-Aarteil S."/>
            <person name="Calhoun S."/>
            <person name="Haridas S."/>
            <person name="Kuo A."/>
            <person name="Mondo S."/>
            <person name="Pangilinan J."/>
            <person name="Riley R."/>
            <person name="LaButti K."/>
            <person name="Andreopoulos B."/>
            <person name="Lipzen A."/>
            <person name="Chen C."/>
            <person name="Yan M."/>
            <person name="Daum C."/>
            <person name="Ng V."/>
            <person name="Clum A."/>
            <person name="Steindorff A."/>
            <person name="Ohm R.A."/>
            <person name="Martin F."/>
            <person name="Silar P."/>
            <person name="Natvig D.O."/>
            <person name="Lalanne C."/>
            <person name="Gautier V."/>
            <person name="Ament-Velasquez S.L."/>
            <person name="Kruys A."/>
            <person name="Hutchinson M.I."/>
            <person name="Powell A.J."/>
            <person name="Barry K."/>
            <person name="Miller A.N."/>
            <person name="Grigoriev I.V."/>
            <person name="Debuchy R."/>
            <person name="Gladieux P."/>
            <person name="Hiltunen Thoren M."/>
            <person name="Johannesson H."/>
        </authorList>
    </citation>
    <scope>NUCLEOTIDE SEQUENCE</scope>
    <source>
        <strain evidence="4">PSN309</strain>
    </source>
</reference>
<feature type="compositionally biased region" description="Basic and acidic residues" evidence="2">
    <location>
        <begin position="792"/>
        <end position="802"/>
    </location>
</feature>
<dbReference type="GO" id="GO:0016020">
    <property type="term" value="C:membrane"/>
    <property type="evidence" value="ECO:0007669"/>
    <property type="project" value="InterPro"/>
</dbReference>
<accession>A0AAN6WMI7</accession>
<gene>
    <name evidence="4" type="ORF">QBC35DRAFT_539897</name>
</gene>
<keyword evidence="3" id="KW-1133">Transmembrane helix</keyword>
<feature type="repeat" description="ANK" evidence="1">
    <location>
        <begin position="52"/>
        <end position="85"/>
    </location>
</feature>
<dbReference type="Gene3D" id="1.25.40.20">
    <property type="entry name" value="Ankyrin repeat-containing domain"/>
    <property type="match status" value="1"/>
</dbReference>
<dbReference type="Gene3D" id="1.20.58.340">
    <property type="entry name" value="Magnesium transport protein CorA, transmembrane region"/>
    <property type="match status" value="1"/>
</dbReference>
<dbReference type="GO" id="GO:0046873">
    <property type="term" value="F:metal ion transmembrane transporter activity"/>
    <property type="evidence" value="ECO:0007669"/>
    <property type="project" value="InterPro"/>
</dbReference>
<dbReference type="AlphaFoldDB" id="A0AAN6WMI7"/>
<dbReference type="EMBL" id="MU864483">
    <property type="protein sequence ID" value="KAK4184556.1"/>
    <property type="molecule type" value="Genomic_DNA"/>
</dbReference>
<evidence type="ECO:0008006" key="6">
    <source>
        <dbReference type="Google" id="ProtNLM"/>
    </source>
</evidence>
<evidence type="ECO:0000313" key="5">
    <source>
        <dbReference type="Proteomes" id="UP001302126"/>
    </source>
</evidence>
<feature type="transmembrane region" description="Helical" evidence="3">
    <location>
        <begin position="681"/>
        <end position="703"/>
    </location>
</feature>
<feature type="compositionally biased region" description="Basic and acidic residues" evidence="2">
    <location>
        <begin position="811"/>
        <end position="820"/>
    </location>
</feature>
<proteinExistence type="predicted"/>
<dbReference type="SUPFAM" id="SSF48403">
    <property type="entry name" value="Ankyrin repeat"/>
    <property type="match status" value="1"/>
</dbReference>
<comment type="caution">
    <text evidence="4">The sequence shown here is derived from an EMBL/GenBank/DDBJ whole genome shotgun (WGS) entry which is preliminary data.</text>
</comment>
<evidence type="ECO:0000256" key="1">
    <source>
        <dbReference type="PROSITE-ProRule" id="PRU00023"/>
    </source>
</evidence>
<organism evidence="4 5">
    <name type="scientific">Podospora australis</name>
    <dbReference type="NCBI Taxonomy" id="1536484"/>
    <lineage>
        <taxon>Eukaryota</taxon>
        <taxon>Fungi</taxon>
        <taxon>Dikarya</taxon>
        <taxon>Ascomycota</taxon>
        <taxon>Pezizomycotina</taxon>
        <taxon>Sordariomycetes</taxon>
        <taxon>Sordariomycetidae</taxon>
        <taxon>Sordariales</taxon>
        <taxon>Podosporaceae</taxon>
        <taxon>Podospora</taxon>
    </lineage>
</organism>
<sequence>MDSTYGIGEARNEEARKTKAAALLHGAFQKGDMTEVGEILKTGADVNSRDEQGRTVLHLAVQRGKSDDLEVLLNHRDIDMNALNLRRLLLRRGASTEIIDDRGHLPSFYATSPQVIKLFDNPPKVLDQKLGSTKYDSSLKIHPFVSNTAEAVPPPTGLQKTLAEAFRGSVWEPTSECKWSSSSIWDLVYNDSEDATSRRAARPKWIHLSCATEGWAKDLATNICAAGGYSPEKSRAMRNFISRIFNTVDAEGPVRERHFIREGKSDTQMGDEEMCAMVLPIIDVDKRKYIEEARKHHDKSLEAGRFAATTWGTTDPVSAAHLTRMLQLVSFLDHPLPRSLDQAYHEFLDPQTIKALDEDQVLTRYMRRLKRKNVEIVQTSSERRRAVKFKGDRDESLVQQLRVQDGGGSGSDQKISAIMTSPDDPPTIRPVQAGKEDAAAGISTQDTDNIITVPYFWLFRLGSGTVITLYSERWDKANEATLHNHLFSSVSNNKDIHESLDKFKINGLVKAIFNGCLSFEARAFARFMSPGVNNDDCHNLEVSYIKAYSNSIAETYTKVTDRFHHLKGGLGSLSGDPGAFYRDVKKETEILMQTNDTIAEMGIILRILKDQSAIGDQFRGASSREPWKPKGDPFAVSSLKAFLRLENDVDRVRSMVTTLLDLRQREATIEDALSMSEQTTLLFIFTTVTVLFAPLAFVCGLLAMRVDGLPESWSAPALAEVFGLSTLGTLGLCLLMWALHKIYQTITLSLRSKEPPHLEHRRPTETANVVPGTAWGKIWKQLSKNSGKKHSHEFTRAMEEGKGGSATGIDDGGRTGRDLKWLPPQWSRSSRRRASATNV</sequence>
<feature type="compositionally biased region" description="Basic residues" evidence="2">
    <location>
        <begin position="829"/>
        <end position="839"/>
    </location>
</feature>
<evidence type="ECO:0000256" key="3">
    <source>
        <dbReference type="SAM" id="Phobius"/>
    </source>
</evidence>
<dbReference type="InterPro" id="IPR002110">
    <property type="entry name" value="Ankyrin_rpt"/>
</dbReference>
<evidence type="ECO:0000256" key="2">
    <source>
        <dbReference type="SAM" id="MobiDB-lite"/>
    </source>
</evidence>
<name>A0AAN6WMI7_9PEZI</name>
<reference evidence="4" key="2">
    <citation type="submission" date="2023-05" db="EMBL/GenBank/DDBJ databases">
        <authorList>
            <consortium name="Lawrence Berkeley National Laboratory"/>
            <person name="Steindorff A."/>
            <person name="Hensen N."/>
            <person name="Bonometti L."/>
            <person name="Westerberg I."/>
            <person name="Brannstrom I.O."/>
            <person name="Guillou S."/>
            <person name="Cros-Aarteil S."/>
            <person name="Calhoun S."/>
            <person name="Haridas S."/>
            <person name="Kuo A."/>
            <person name="Mondo S."/>
            <person name="Pangilinan J."/>
            <person name="Riley R."/>
            <person name="Labutti K."/>
            <person name="Andreopoulos B."/>
            <person name="Lipzen A."/>
            <person name="Chen C."/>
            <person name="Yanf M."/>
            <person name="Daum C."/>
            <person name="Ng V."/>
            <person name="Clum A."/>
            <person name="Ohm R."/>
            <person name="Martin F."/>
            <person name="Silar P."/>
            <person name="Natvig D."/>
            <person name="Lalanne C."/>
            <person name="Gautier V."/>
            <person name="Ament-Velasquez S.L."/>
            <person name="Kruys A."/>
            <person name="Hutchinson M.I."/>
            <person name="Powell A.J."/>
            <person name="Barry K."/>
            <person name="Miller A.N."/>
            <person name="Grigoriev I.V."/>
            <person name="Debuchy R."/>
            <person name="Gladieux P."/>
            <person name="Thoren M.H."/>
            <person name="Johannesson H."/>
        </authorList>
    </citation>
    <scope>NUCLEOTIDE SEQUENCE</scope>
    <source>
        <strain evidence="4">PSN309</strain>
    </source>
</reference>
<keyword evidence="3" id="KW-0812">Transmembrane</keyword>
<protein>
    <recommendedName>
        <fullName evidence="6">Ankyrin repeat protein</fullName>
    </recommendedName>
</protein>
<feature type="region of interest" description="Disordered" evidence="2">
    <location>
        <begin position="784"/>
        <end position="839"/>
    </location>
</feature>
<dbReference type="InterPro" id="IPR036770">
    <property type="entry name" value="Ankyrin_rpt-contain_sf"/>
</dbReference>
<dbReference type="PROSITE" id="PS50088">
    <property type="entry name" value="ANK_REPEAT"/>
    <property type="match status" value="2"/>
</dbReference>
<dbReference type="PROSITE" id="PS50297">
    <property type="entry name" value="ANK_REP_REGION"/>
    <property type="match status" value="1"/>
</dbReference>